<organism evidence="2 3">
    <name type="scientific">Pseudomonas putida</name>
    <name type="common">Arthrobacter siderocapsulatus</name>
    <dbReference type="NCBI Taxonomy" id="303"/>
    <lineage>
        <taxon>Bacteria</taxon>
        <taxon>Pseudomonadati</taxon>
        <taxon>Pseudomonadota</taxon>
        <taxon>Gammaproteobacteria</taxon>
        <taxon>Pseudomonadales</taxon>
        <taxon>Pseudomonadaceae</taxon>
        <taxon>Pseudomonas</taxon>
    </lineage>
</organism>
<dbReference type="Proteomes" id="UP000254602">
    <property type="component" value="Unassembled WGS sequence"/>
</dbReference>
<evidence type="ECO:0000256" key="1">
    <source>
        <dbReference type="SAM" id="SignalP"/>
    </source>
</evidence>
<dbReference type="AlphaFoldDB" id="A0A379KHF1"/>
<protein>
    <submittedName>
        <fullName evidence="2">Protein of uncharacterized function (DUF3613)</fullName>
    </submittedName>
</protein>
<accession>A0A379KHF1</accession>
<feature type="chain" id="PRO_5017020145" evidence="1">
    <location>
        <begin position="20"/>
        <end position="87"/>
    </location>
</feature>
<evidence type="ECO:0000313" key="3">
    <source>
        <dbReference type="Proteomes" id="UP000254602"/>
    </source>
</evidence>
<proteinExistence type="predicted"/>
<evidence type="ECO:0000313" key="2">
    <source>
        <dbReference type="EMBL" id="SUD67415.1"/>
    </source>
</evidence>
<dbReference type="Pfam" id="PF12266">
    <property type="entry name" value="DUF3613"/>
    <property type="match status" value="1"/>
</dbReference>
<gene>
    <name evidence="2" type="ORF">NCTC7914_01504</name>
</gene>
<reference evidence="2 3" key="1">
    <citation type="submission" date="2018-06" db="EMBL/GenBank/DDBJ databases">
        <authorList>
            <consortium name="Pathogen Informatics"/>
            <person name="Doyle S."/>
        </authorList>
    </citation>
    <scope>NUCLEOTIDE SEQUENCE [LARGE SCALE GENOMIC DNA]</scope>
    <source>
        <strain evidence="2 3">NCTC7914</strain>
    </source>
</reference>
<dbReference type="RefSeq" id="WP_115273588.1">
    <property type="nucleotide sequence ID" value="NZ_UGUY01000001.1"/>
</dbReference>
<name>A0A379KHF1_PSEPU</name>
<keyword evidence="1" id="KW-0732">Signal</keyword>
<dbReference type="InterPro" id="IPR022053">
    <property type="entry name" value="DUF3613"/>
</dbReference>
<feature type="signal peptide" evidence="1">
    <location>
        <begin position="1"/>
        <end position="19"/>
    </location>
</feature>
<dbReference type="EMBL" id="UGUY01000001">
    <property type="protein sequence ID" value="SUD67415.1"/>
    <property type="molecule type" value="Genomic_DNA"/>
</dbReference>
<sequence>MIRYVMLLACCTGFTTAWAEDYPRQQPPALTATEALLRVQSSGEQASTRLQVQTARERDLSKQRWLETYKYAIPDFYRWTKMTESNN</sequence>